<comment type="caution">
    <text evidence="1">The sequence shown here is derived from an EMBL/GenBank/DDBJ whole genome shotgun (WGS) entry which is preliminary data.</text>
</comment>
<dbReference type="AlphaFoldDB" id="A0AAD8AE76"/>
<keyword evidence="2" id="KW-1185">Reference proteome</keyword>
<sequence length="59" mass="7138">GINAHTWLKMLRDGFTFLVCYCSEDLFLICRGRLLSYNAHSFRFLVRCCRRLWPFVNDY</sequence>
<dbReference type="Proteomes" id="UP001233999">
    <property type="component" value="Unassembled WGS sequence"/>
</dbReference>
<reference evidence="1" key="2">
    <citation type="submission" date="2023-05" db="EMBL/GenBank/DDBJ databases">
        <authorList>
            <person name="Fouks B."/>
        </authorList>
    </citation>
    <scope>NUCLEOTIDE SEQUENCE</scope>
    <source>
        <strain evidence="1">Stay&amp;Tobe</strain>
        <tissue evidence="1">Testes</tissue>
    </source>
</reference>
<reference evidence="1" key="1">
    <citation type="journal article" date="2023" name="IScience">
        <title>Live-bearing cockroach genome reveals convergent evolutionary mechanisms linked to viviparity in insects and beyond.</title>
        <authorList>
            <person name="Fouks B."/>
            <person name="Harrison M.C."/>
            <person name="Mikhailova A.A."/>
            <person name="Marchal E."/>
            <person name="English S."/>
            <person name="Carruthers M."/>
            <person name="Jennings E.C."/>
            <person name="Chiamaka E.L."/>
            <person name="Frigard R.A."/>
            <person name="Pippel M."/>
            <person name="Attardo G.M."/>
            <person name="Benoit J.B."/>
            <person name="Bornberg-Bauer E."/>
            <person name="Tobe S.S."/>
        </authorList>
    </citation>
    <scope>NUCLEOTIDE SEQUENCE</scope>
    <source>
        <strain evidence="1">Stay&amp;Tobe</strain>
    </source>
</reference>
<evidence type="ECO:0000313" key="2">
    <source>
        <dbReference type="Proteomes" id="UP001233999"/>
    </source>
</evidence>
<accession>A0AAD8AE76</accession>
<gene>
    <name evidence="1" type="ORF">L9F63_027021</name>
</gene>
<dbReference type="EMBL" id="JASPKZ010001830">
    <property type="protein sequence ID" value="KAJ9597090.1"/>
    <property type="molecule type" value="Genomic_DNA"/>
</dbReference>
<protein>
    <submittedName>
        <fullName evidence="1">Uncharacterized protein</fullName>
    </submittedName>
</protein>
<feature type="non-terminal residue" evidence="1">
    <location>
        <position position="59"/>
    </location>
</feature>
<evidence type="ECO:0000313" key="1">
    <source>
        <dbReference type="EMBL" id="KAJ9597090.1"/>
    </source>
</evidence>
<name>A0AAD8AE76_DIPPU</name>
<organism evidence="1 2">
    <name type="scientific">Diploptera punctata</name>
    <name type="common">Pacific beetle cockroach</name>
    <dbReference type="NCBI Taxonomy" id="6984"/>
    <lineage>
        <taxon>Eukaryota</taxon>
        <taxon>Metazoa</taxon>
        <taxon>Ecdysozoa</taxon>
        <taxon>Arthropoda</taxon>
        <taxon>Hexapoda</taxon>
        <taxon>Insecta</taxon>
        <taxon>Pterygota</taxon>
        <taxon>Neoptera</taxon>
        <taxon>Polyneoptera</taxon>
        <taxon>Dictyoptera</taxon>
        <taxon>Blattodea</taxon>
        <taxon>Blaberoidea</taxon>
        <taxon>Blaberidae</taxon>
        <taxon>Diplopterinae</taxon>
        <taxon>Diploptera</taxon>
    </lineage>
</organism>
<proteinExistence type="predicted"/>